<dbReference type="AlphaFoldDB" id="A0A9P6G7F4"/>
<sequence>MASTMPSAQLLPASEATVALSMAKFVFGSALFVDKAQRIRTATAMRCQDQPRSEDLAVVRATDVAVFGEQEAFDVKRRADLGLLGMKSGKVLIGECSECHAQCTGYASFDAACDLKAFGWAASTLQRSLAVRFFDVLDRPAVRPVGTSVSGMGMVANVPRVPYRYDASFPSRPPVHANLLHSVLSPNVRLPTG</sequence>
<proteinExistence type="predicted"/>
<evidence type="ECO:0000313" key="1">
    <source>
        <dbReference type="EMBL" id="KAF9730487.1"/>
    </source>
</evidence>
<dbReference type="Proteomes" id="UP000756921">
    <property type="component" value="Unassembled WGS sequence"/>
</dbReference>
<keyword evidence="2" id="KW-1185">Reference proteome</keyword>
<reference evidence="1" key="1">
    <citation type="journal article" date="2020" name="Mol. Plant Microbe Interact.">
        <title>Genome Sequence of the Biocontrol Agent Coniothyrium minitans strain Conio (IMI 134523).</title>
        <authorList>
            <person name="Patel D."/>
            <person name="Shittu T.A."/>
            <person name="Baroncelli R."/>
            <person name="Muthumeenakshi S."/>
            <person name="Osborne T.H."/>
            <person name="Janganan T.K."/>
            <person name="Sreenivasaprasad S."/>
        </authorList>
    </citation>
    <scope>NUCLEOTIDE SEQUENCE</scope>
    <source>
        <strain evidence="1">Conio</strain>
    </source>
</reference>
<dbReference type="EMBL" id="WJXW01000014">
    <property type="protein sequence ID" value="KAF9730487.1"/>
    <property type="molecule type" value="Genomic_DNA"/>
</dbReference>
<gene>
    <name evidence="1" type="ORF">PMIN01_11356</name>
</gene>
<organism evidence="1 2">
    <name type="scientific">Paraphaeosphaeria minitans</name>
    <dbReference type="NCBI Taxonomy" id="565426"/>
    <lineage>
        <taxon>Eukaryota</taxon>
        <taxon>Fungi</taxon>
        <taxon>Dikarya</taxon>
        <taxon>Ascomycota</taxon>
        <taxon>Pezizomycotina</taxon>
        <taxon>Dothideomycetes</taxon>
        <taxon>Pleosporomycetidae</taxon>
        <taxon>Pleosporales</taxon>
        <taxon>Massarineae</taxon>
        <taxon>Didymosphaeriaceae</taxon>
        <taxon>Paraphaeosphaeria</taxon>
    </lineage>
</organism>
<comment type="caution">
    <text evidence="1">The sequence shown here is derived from an EMBL/GenBank/DDBJ whole genome shotgun (WGS) entry which is preliminary data.</text>
</comment>
<accession>A0A9P6G7F4</accession>
<name>A0A9P6G7F4_9PLEO</name>
<protein>
    <submittedName>
        <fullName evidence="1">Uncharacterized protein</fullName>
    </submittedName>
</protein>
<evidence type="ECO:0000313" key="2">
    <source>
        <dbReference type="Proteomes" id="UP000756921"/>
    </source>
</evidence>